<comment type="caution">
    <text evidence="1">The sequence shown here is derived from an EMBL/GenBank/DDBJ whole genome shotgun (WGS) entry which is preliminary data.</text>
</comment>
<evidence type="ECO:0000313" key="2">
    <source>
        <dbReference type="Proteomes" id="UP000003781"/>
    </source>
</evidence>
<reference evidence="1 2" key="1">
    <citation type="submission" date="2007-03" db="EMBL/GenBank/DDBJ databases">
        <authorList>
            <person name="Stal L."/>
            <person name="Ferriera S."/>
            <person name="Johnson J."/>
            <person name="Kravitz S."/>
            <person name="Beeson K."/>
            <person name="Sutton G."/>
            <person name="Rogers Y.-H."/>
            <person name="Friedman R."/>
            <person name="Frazier M."/>
            <person name="Venter J.C."/>
        </authorList>
    </citation>
    <scope>NUCLEOTIDE SEQUENCE [LARGE SCALE GENOMIC DNA]</scope>
    <source>
        <strain evidence="1 2">CCY0110</strain>
    </source>
</reference>
<accession>A3IZI7</accession>
<sequence>MVEQGELSLIGTDPLTTQLSQPILLFEIKPASPEETFLIVVRDKDLNVVLERKIVISKQQYITIKLSSQLAKSENYKVVAGLLCDNKIRHAKILSVDLIKVDYETASDQLIQLYLEGKRGIQFDAKEDQESN</sequence>
<gene>
    <name evidence="1" type="ORF">CY0110_31580</name>
</gene>
<dbReference type="AlphaFoldDB" id="A3IZI7"/>
<protein>
    <submittedName>
        <fullName evidence="1">Uncharacterized protein</fullName>
    </submittedName>
</protein>
<keyword evidence="2" id="KW-1185">Reference proteome</keyword>
<proteinExistence type="predicted"/>
<evidence type="ECO:0000313" key="1">
    <source>
        <dbReference type="EMBL" id="EAZ88107.1"/>
    </source>
</evidence>
<name>A3IZI7_9CHRO</name>
<dbReference type="EMBL" id="AAXW01000106">
    <property type="protein sequence ID" value="EAZ88107.1"/>
    <property type="molecule type" value="Genomic_DNA"/>
</dbReference>
<dbReference type="Proteomes" id="UP000003781">
    <property type="component" value="Unassembled WGS sequence"/>
</dbReference>
<organism evidence="1 2">
    <name type="scientific">Crocosphaera chwakensis CCY0110</name>
    <dbReference type="NCBI Taxonomy" id="391612"/>
    <lineage>
        <taxon>Bacteria</taxon>
        <taxon>Bacillati</taxon>
        <taxon>Cyanobacteriota</taxon>
        <taxon>Cyanophyceae</taxon>
        <taxon>Oscillatoriophycideae</taxon>
        <taxon>Chroococcales</taxon>
        <taxon>Aphanothecaceae</taxon>
        <taxon>Crocosphaera</taxon>
        <taxon>Crocosphaera chwakensis</taxon>
    </lineage>
</organism>